<dbReference type="GO" id="GO:0046921">
    <property type="term" value="F:alpha-(1-&gt;6)-fucosyltransferase activity"/>
    <property type="evidence" value="ECO:0007669"/>
    <property type="project" value="TreeGrafter"/>
</dbReference>
<evidence type="ECO:0000313" key="1">
    <source>
        <dbReference type="EMBL" id="KAK5173400.1"/>
    </source>
</evidence>
<dbReference type="RefSeq" id="XP_064662095.1">
    <property type="nucleotide sequence ID" value="XM_064799340.1"/>
</dbReference>
<protein>
    <submittedName>
        <fullName evidence="1">Uncharacterized protein</fullName>
    </submittedName>
</protein>
<accession>A0AAV9PL12</accession>
<dbReference type="EMBL" id="JAVRRT010000003">
    <property type="protein sequence ID" value="KAK5173400.1"/>
    <property type="molecule type" value="Genomic_DNA"/>
</dbReference>
<organism evidence="1 2">
    <name type="scientific">Saxophila tyrrhenica</name>
    <dbReference type="NCBI Taxonomy" id="1690608"/>
    <lineage>
        <taxon>Eukaryota</taxon>
        <taxon>Fungi</taxon>
        <taxon>Dikarya</taxon>
        <taxon>Ascomycota</taxon>
        <taxon>Pezizomycotina</taxon>
        <taxon>Dothideomycetes</taxon>
        <taxon>Dothideomycetidae</taxon>
        <taxon>Mycosphaerellales</taxon>
        <taxon>Extremaceae</taxon>
        <taxon>Saxophila</taxon>
    </lineage>
</organism>
<dbReference type="PANTHER" id="PTHR13132:SF29">
    <property type="entry name" value="ALPHA-(1,6)-FUCOSYLTRANSFERASE"/>
    <property type="match status" value="1"/>
</dbReference>
<dbReference type="GeneID" id="89923428"/>
<proteinExistence type="predicted"/>
<sequence>MAMRMLALLGRAKWTNAIPSERAFPLHGDEYQQLCKQGDVLRERIARQSPLVRAKEWRRKYSLDHTYMDVDEAELTGALPASETASDEDVCDRSMTFVLGADDASFGKSILMLWLSYGLAKKEGRAFFIDDTNWAYGQYDAFFAPASAPACVQPPRHYIVPCPHSAKHLVVSSATLPWTFGDSFEREFTQFRKHGAERSRRIYDLLRRGYEDLFILKGEDALYAASRLAKFKEDAHMHSGSVVGMHIRRGDLHPVEFQFSQDYIPIERYASASRSMLRNQLHASLPGSHRDGDDFHKFLEYVHSPLLLGSDDPEIFDSDELKDAAAPFVVQKAQERIQLATKATLDMAAPAESLRQPGSAYIKHIDENSGWEGGFYRSLFFGLGQSGNGKAASSTTASDDTKRMRELVGRAYLLDLAVLGESDGVVCAVSSASCRLLGVMMGWEAVVGGQWVNVDDGRVWSWDGRG</sequence>
<dbReference type="Proteomes" id="UP001337655">
    <property type="component" value="Unassembled WGS sequence"/>
</dbReference>
<dbReference type="PANTHER" id="PTHR13132">
    <property type="entry name" value="ALPHA- 1,6 -FUCOSYLTRANSFERASE"/>
    <property type="match status" value="1"/>
</dbReference>
<gene>
    <name evidence="1" type="ORF">LTR77_002081</name>
</gene>
<dbReference type="GO" id="GO:0006487">
    <property type="term" value="P:protein N-linked glycosylation"/>
    <property type="evidence" value="ECO:0007669"/>
    <property type="project" value="TreeGrafter"/>
</dbReference>
<dbReference type="AlphaFoldDB" id="A0AAV9PL12"/>
<comment type="caution">
    <text evidence="1">The sequence shown here is derived from an EMBL/GenBank/DDBJ whole genome shotgun (WGS) entry which is preliminary data.</text>
</comment>
<evidence type="ECO:0000313" key="2">
    <source>
        <dbReference type="Proteomes" id="UP001337655"/>
    </source>
</evidence>
<name>A0AAV9PL12_9PEZI</name>
<keyword evidence="2" id="KW-1185">Reference proteome</keyword>
<reference evidence="1 2" key="1">
    <citation type="submission" date="2023-08" db="EMBL/GenBank/DDBJ databases">
        <title>Black Yeasts Isolated from many extreme environments.</title>
        <authorList>
            <person name="Coleine C."/>
            <person name="Stajich J.E."/>
            <person name="Selbmann L."/>
        </authorList>
    </citation>
    <scope>NUCLEOTIDE SEQUENCE [LARGE SCALE GENOMIC DNA]</scope>
    <source>
        <strain evidence="1 2">CCFEE 5935</strain>
    </source>
</reference>